<reference evidence="2" key="2">
    <citation type="submission" date="2013-04" db="UniProtKB">
        <authorList>
            <consortium name="EnsemblPlants"/>
        </authorList>
    </citation>
    <scope>IDENTIFICATION</scope>
</reference>
<proteinExistence type="predicted"/>
<keyword evidence="1" id="KW-0812">Transmembrane</keyword>
<organism evidence="2">
    <name type="scientific">Oryza brachyantha</name>
    <name type="common">malo sina</name>
    <dbReference type="NCBI Taxonomy" id="4533"/>
    <lineage>
        <taxon>Eukaryota</taxon>
        <taxon>Viridiplantae</taxon>
        <taxon>Streptophyta</taxon>
        <taxon>Embryophyta</taxon>
        <taxon>Tracheophyta</taxon>
        <taxon>Spermatophyta</taxon>
        <taxon>Magnoliopsida</taxon>
        <taxon>Liliopsida</taxon>
        <taxon>Poales</taxon>
        <taxon>Poaceae</taxon>
        <taxon>BOP clade</taxon>
        <taxon>Oryzoideae</taxon>
        <taxon>Oryzeae</taxon>
        <taxon>Oryzinae</taxon>
        <taxon>Oryza</taxon>
    </lineage>
</organism>
<evidence type="ECO:0000313" key="3">
    <source>
        <dbReference type="Proteomes" id="UP000006038"/>
    </source>
</evidence>
<dbReference type="EnsemblPlants" id="OB08G16380.1">
    <property type="protein sequence ID" value="OB08G16380.1"/>
    <property type="gene ID" value="OB08G16380"/>
</dbReference>
<sequence length="109" mass="12573">MEFQVSANFHTDGFMALLTKQMQLMQDMDHETFGQSISILKLFALANCKMKIPHGYSIILCCLVSFPGVSCLLFTSIMHMPVANVRCCKDWREFLMEKHRYCCDLIRGI</sequence>
<reference evidence="2" key="1">
    <citation type="journal article" date="2013" name="Nat. Commun.">
        <title>Whole-genome sequencing of Oryza brachyantha reveals mechanisms underlying Oryza genome evolution.</title>
        <authorList>
            <person name="Chen J."/>
            <person name="Huang Q."/>
            <person name="Gao D."/>
            <person name="Wang J."/>
            <person name="Lang Y."/>
            <person name="Liu T."/>
            <person name="Li B."/>
            <person name="Bai Z."/>
            <person name="Luis Goicoechea J."/>
            <person name="Liang C."/>
            <person name="Chen C."/>
            <person name="Zhang W."/>
            <person name="Sun S."/>
            <person name="Liao Y."/>
            <person name="Zhang X."/>
            <person name="Yang L."/>
            <person name="Song C."/>
            <person name="Wang M."/>
            <person name="Shi J."/>
            <person name="Liu G."/>
            <person name="Liu J."/>
            <person name="Zhou H."/>
            <person name="Zhou W."/>
            <person name="Yu Q."/>
            <person name="An N."/>
            <person name="Chen Y."/>
            <person name="Cai Q."/>
            <person name="Wang B."/>
            <person name="Liu B."/>
            <person name="Min J."/>
            <person name="Huang Y."/>
            <person name="Wu H."/>
            <person name="Li Z."/>
            <person name="Zhang Y."/>
            <person name="Yin Y."/>
            <person name="Song W."/>
            <person name="Jiang J."/>
            <person name="Jackson S.A."/>
            <person name="Wing R.A."/>
            <person name="Wang J."/>
            <person name="Chen M."/>
        </authorList>
    </citation>
    <scope>NUCLEOTIDE SEQUENCE [LARGE SCALE GENOMIC DNA]</scope>
    <source>
        <strain evidence="2">cv. IRGC 101232</strain>
    </source>
</reference>
<feature type="transmembrane region" description="Helical" evidence="1">
    <location>
        <begin position="56"/>
        <end position="78"/>
    </location>
</feature>
<evidence type="ECO:0000313" key="2">
    <source>
        <dbReference type="EnsemblPlants" id="OB08G16380.1"/>
    </source>
</evidence>
<keyword evidence="3" id="KW-1185">Reference proteome</keyword>
<accession>J3MRA9</accession>
<evidence type="ECO:0000256" key="1">
    <source>
        <dbReference type="SAM" id="Phobius"/>
    </source>
</evidence>
<dbReference type="AlphaFoldDB" id="J3MRA9"/>
<name>J3MRA9_ORYBR</name>
<dbReference type="HOGENOM" id="CLU_2188030_0_0_1"/>
<protein>
    <submittedName>
        <fullName evidence="2">Uncharacterized protein</fullName>
    </submittedName>
</protein>
<keyword evidence="1" id="KW-0472">Membrane</keyword>
<dbReference type="Proteomes" id="UP000006038">
    <property type="component" value="Chromosome 8"/>
</dbReference>
<dbReference type="Gramene" id="OB08G16380.1">
    <property type="protein sequence ID" value="OB08G16380.1"/>
    <property type="gene ID" value="OB08G16380"/>
</dbReference>
<keyword evidence="1" id="KW-1133">Transmembrane helix</keyword>